<dbReference type="GO" id="GO:0019867">
    <property type="term" value="C:outer membrane"/>
    <property type="evidence" value="ECO:0007669"/>
    <property type="project" value="InterPro"/>
</dbReference>
<dbReference type="SMART" id="SM00925">
    <property type="entry name" value="MltA"/>
    <property type="match status" value="1"/>
</dbReference>
<gene>
    <name evidence="8" type="ORF">SAMN04488094_109183</name>
</gene>
<dbReference type="EC" id="4.2.2.n1" evidence="2"/>
<dbReference type="InterPro" id="IPR005300">
    <property type="entry name" value="MltA_B"/>
</dbReference>
<dbReference type="SUPFAM" id="SSF50685">
    <property type="entry name" value="Barwin-like endoglucanases"/>
    <property type="match status" value="1"/>
</dbReference>
<dbReference type="InterPro" id="IPR010611">
    <property type="entry name" value="3D_dom"/>
</dbReference>
<dbReference type="STRING" id="441112.SAMN04488094_109183"/>
<name>A0A1I1MHW3_9RHOB</name>
<evidence type="ECO:0000256" key="5">
    <source>
        <dbReference type="ARBA" id="ARBA00030918"/>
    </source>
</evidence>
<dbReference type="CDD" id="cd14668">
    <property type="entry name" value="mlta_B"/>
    <property type="match status" value="1"/>
</dbReference>
<evidence type="ECO:0000256" key="6">
    <source>
        <dbReference type="SAM" id="MobiDB-lite"/>
    </source>
</evidence>
<dbReference type="GO" id="GO:0009254">
    <property type="term" value="P:peptidoglycan turnover"/>
    <property type="evidence" value="ECO:0007669"/>
    <property type="project" value="InterPro"/>
</dbReference>
<dbReference type="GO" id="GO:0004553">
    <property type="term" value="F:hydrolase activity, hydrolyzing O-glycosyl compounds"/>
    <property type="evidence" value="ECO:0007669"/>
    <property type="project" value="InterPro"/>
</dbReference>
<dbReference type="EMBL" id="FOLG01000009">
    <property type="protein sequence ID" value="SFC81140.1"/>
    <property type="molecule type" value="Genomic_DNA"/>
</dbReference>
<dbReference type="OrthoDB" id="9783686at2"/>
<dbReference type="InterPro" id="IPR026044">
    <property type="entry name" value="MltA"/>
</dbReference>
<dbReference type="GO" id="GO:0009253">
    <property type="term" value="P:peptidoglycan catabolic process"/>
    <property type="evidence" value="ECO:0007669"/>
    <property type="project" value="TreeGrafter"/>
</dbReference>
<dbReference type="CDD" id="cd14485">
    <property type="entry name" value="mltA_like_LT_A"/>
    <property type="match status" value="1"/>
</dbReference>
<evidence type="ECO:0000256" key="2">
    <source>
        <dbReference type="ARBA" id="ARBA00012587"/>
    </source>
</evidence>
<feature type="region of interest" description="Disordered" evidence="6">
    <location>
        <begin position="1"/>
        <end position="23"/>
    </location>
</feature>
<evidence type="ECO:0000256" key="3">
    <source>
        <dbReference type="ARBA" id="ARBA00023239"/>
    </source>
</evidence>
<dbReference type="RefSeq" id="WP_093361554.1">
    <property type="nucleotide sequence ID" value="NZ_FOLG01000009.1"/>
</dbReference>
<evidence type="ECO:0000313" key="9">
    <source>
        <dbReference type="Proteomes" id="UP000198728"/>
    </source>
</evidence>
<keyword evidence="4" id="KW-0961">Cell wall biogenesis/degradation</keyword>
<dbReference type="PIRSF" id="PIRSF019422">
    <property type="entry name" value="MltA"/>
    <property type="match status" value="1"/>
</dbReference>
<keyword evidence="9" id="KW-1185">Reference proteome</keyword>
<dbReference type="GO" id="GO:0071555">
    <property type="term" value="P:cell wall organization"/>
    <property type="evidence" value="ECO:0007669"/>
    <property type="project" value="UniProtKB-KW"/>
</dbReference>
<evidence type="ECO:0000256" key="1">
    <source>
        <dbReference type="ARBA" id="ARBA00001420"/>
    </source>
</evidence>
<dbReference type="Pfam" id="PF03562">
    <property type="entry name" value="MltA"/>
    <property type="match status" value="1"/>
</dbReference>
<dbReference type="Gene3D" id="2.40.240.50">
    <property type="entry name" value="Barwin-like endoglucanases"/>
    <property type="match status" value="1"/>
</dbReference>
<organism evidence="8 9">
    <name type="scientific">Tropicimonas isoalkanivorans</name>
    <dbReference type="NCBI Taxonomy" id="441112"/>
    <lineage>
        <taxon>Bacteria</taxon>
        <taxon>Pseudomonadati</taxon>
        <taxon>Pseudomonadota</taxon>
        <taxon>Alphaproteobacteria</taxon>
        <taxon>Rhodobacterales</taxon>
        <taxon>Roseobacteraceae</taxon>
        <taxon>Tropicimonas</taxon>
    </lineage>
</organism>
<dbReference type="GO" id="GO:0008933">
    <property type="term" value="F:peptidoglycan lytic transglycosylase activity"/>
    <property type="evidence" value="ECO:0007669"/>
    <property type="project" value="TreeGrafter"/>
</dbReference>
<keyword evidence="3" id="KW-0456">Lyase</keyword>
<dbReference type="AlphaFoldDB" id="A0A1I1MHW3"/>
<sequence length="334" mass="35743">MSFTRPDGAATPTPHANAPSSAKRTRLSFGALDGWEDDDHAAALTAFRATSDLPVGPQWQAAHRAARAATDARAFFEKHFEPVLIGAVTPGLFTGYYEPELDGALAPTDRFRAPIYATPPEMSASPWATRAEIEAGTLLTGQGLEIAWLEDPVEAFFLQIQGSGRIRLPDGTAIRVGFDAKNGHPYRSIGQELVRRGIFDATTVSAQAVKDWLRANPEAGRLLMQVNDSFVFFRTLTGIPPDSGPPGAMGRPVTAHRTLAVDPAFTPLGAPVWLETDGPAPIRRLMIAQDVGSAIKGPQRGDIFYGTGAHAGEAAGNMRDPGRMIVLEPVSPRT</sequence>
<dbReference type="Pfam" id="PF06725">
    <property type="entry name" value="3D"/>
    <property type="match status" value="1"/>
</dbReference>
<dbReference type="PANTHER" id="PTHR30124:SF0">
    <property type="entry name" value="MEMBRANE-BOUND LYTIC MUREIN TRANSGLYCOSYLASE A"/>
    <property type="match status" value="1"/>
</dbReference>
<accession>A0A1I1MHW3</accession>
<comment type="catalytic activity">
    <reaction evidence="1">
        <text>Exolytic cleavage of the (1-&gt;4)-beta-glycosidic linkage between N-acetylmuramic acid (MurNAc) and N-acetylglucosamine (GlcNAc) residues in peptidoglycan, from either the reducing or the non-reducing ends of the peptidoglycan chains, with concomitant formation of a 1,6-anhydrobond in the MurNAc residue.</text>
        <dbReference type="EC" id="4.2.2.n1"/>
    </reaction>
</comment>
<dbReference type="Proteomes" id="UP000198728">
    <property type="component" value="Unassembled WGS sequence"/>
</dbReference>
<reference evidence="8 9" key="1">
    <citation type="submission" date="2016-10" db="EMBL/GenBank/DDBJ databases">
        <authorList>
            <person name="de Groot N.N."/>
        </authorList>
    </citation>
    <scope>NUCLEOTIDE SEQUENCE [LARGE SCALE GENOMIC DNA]</scope>
    <source>
        <strain evidence="8 9">DSM 19548</strain>
    </source>
</reference>
<evidence type="ECO:0000313" key="8">
    <source>
        <dbReference type="EMBL" id="SFC81140.1"/>
    </source>
</evidence>
<dbReference type="InterPro" id="IPR036908">
    <property type="entry name" value="RlpA-like_sf"/>
</dbReference>
<evidence type="ECO:0000256" key="4">
    <source>
        <dbReference type="ARBA" id="ARBA00023316"/>
    </source>
</evidence>
<protein>
    <recommendedName>
        <fullName evidence="2">peptidoglycan lytic exotransglycosylase</fullName>
        <ecNumber evidence="2">4.2.2.n1</ecNumber>
    </recommendedName>
    <alternativeName>
        <fullName evidence="5">Murein hydrolase A</fullName>
    </alternativeName>
</protein>
<dbReference type="Gene3D" id="2.40.40.10">
    <property type="entry name" value="RlpA-like domain"/>
    <property type="match status" value="1"/>
</dbReference>
<proteinExistence type="predicted"/>
<dbReference type="PANTHER" id="PTHR30124">
    <property type="entry name" value="MEMBRANE-BOUND LYTIC MUREIN TRANSGLYCOSYLASE A"/>
    <property type="match status" value="1"/>
</dbReference>
<evidence type="ECO:0000259" key="7">
    <source>
        <dbReference type="SMART" id="SM00925"/>
    </source>
</evidence>
<feature type="domain" description="Lytic transglycosylase MltA" evidence="7">
    <location>
        <begin position="100"/>
        <end position="234"/>
    </location>
</feature>